<accession>A0ABU7TUN3</accession>
<keyword evidence="4" id="KW-0804">Transcription</keyword>
<dbReference type="SUPFAM" id="SSF46785">
    <property type="entry name" value="Winged helix' DNA-binding domain"/>
    <property type="match status" value="1"/>
</dbReference>
<feature type="domain" description="HTH lysR-type" evidence="5">
    <location>
        <begin position="5"/>
        <end position="62"/>
    </location>
</feature>
<evidence type="ECO:0000256" key="1">
    <source>
        <dbReference type="ARBA" id="ARBA00009437"/>
    </source>
</evidence>
<dbReference type="PANTHER" id="PTHR30537">
    <property type="entry name" value="HTH-TYPE TRANSCRIPTIONAL REGULATOR"/>
    <property type="match status" value="1"/>
</dbReference>
<evidence type="ECO:0000256" key="2">
    <source>
        <dbReference type="ARBA" id="ARBA00023015"/>
    </source>
</evidence>
<keyword evidence="2" id="KW-0805">Transcription regulation</keyword>
<dbReference type="Gene3D" id="3.40.190.290">
    <property type="match status" value="1"/>
</dbReference>
<organism evidence="6 7">
    <name type="scientific">Methylobacterium oryzae</name>
    <dbReference type="NCBI Taxonomy" id="334852"/>
    <lineage>
        <taxon>Bacteria</taxon>
        <taxon>Pseudomonadati</taxon>
        <taxon>Pseudomonadota</taxon>
        <taxon>Alphaproteobacteria</taxon>
        <taxon>Hyphomicrobiales</taxon>
        <taxon>Methylobacteriaceae</taxon>
        <taxon>Methylobacterium</taxon>
    </lineage>
</organism>
<dbReference type="InterPro" id="IPR036390">
    <property type="entry name" value="WH_DNA-bd_sf"/>
</dbReference>
<dbReference type="Pfam" id="PF00126">
    <property type="entry name" value="HTH_1"/>
    <property type="match status" value="1"/>
</dbReference>
<evidence type="ECO:0000313" key="7">
    <source>
        <dbReference type="Proteomes" id="UP001355206"/>
    </source>
</evidence>
<dbReference type="Proteomes" id="UP001355206">
    <property type="component" value="Unassembled WGS sequence"/>
</dbReference>
<reference evidence="6 7" key="1">
    <citation type="journal article" date="2012" name="Genet. Mol. Biol.">
        <title>Analysis of 16S rRNA and mxaF genes revealing insights into Methylobacterium niche-specific plant association.</title>
        <authorList>
            <person name="Dourado M.N."/>
            <person name="Andreote F.D."/>
            <person name="Dini-Andreote F."/>
            <person name="Conti R."/>
            <person name="Araujo J.M."/>
            <person name="Araujo W.L."/>
        </authorList>
    </citation>
    <scope>NUCLEOTIDE SEQUENCE [LARGE SCALE GENOMIC DNA]</scope>
    <source>
        <strain evidence="6 7">TC3-10</strain>
    </source>
</reference>
<dbReference type="PROSITE" id="PS50931">
    <property type="entry name" value="HTH_LYSR"/>
    <property type="match status" value="1"/>
</dbReference>
<comment type="caution">
    <text evidence="6">The sequence shown here is derived from an EMBL/GenBank/DDBJ whole genome shotgun (WGS) entry which is preliminary data.</text>
</comment>
<dbReference type="PANTHER" id="PTHR30537:SF5">
    <property type="entry name" value="HTH-TYPE TRANSCRIPTIONAL ACTIVATOR TTDR-RELATED"/>
    <property type="match status" value="1"/>
</dbReference>
<keyword evidence="7" id="KW-1185">Reference proteome</keyword>
<evidence type="ECO:0000313" key="6">
    <source>
        <dbReference type="EMBL" id="MEE7493323.1"/>
    </source>
</evidence>
<dbReference type="Pfam" id="PF03466">
    <property type="entry name" value="LysR_substrate"/>
    <property type="match status" value="1"/>
</dbReference>
<dbReference type="RefSeq" id="WP_331303561.1">
    <property type="nucleotide sequence ID" value="NZ_MLCA01000014.1"/>
</dbReference>
<dbReference type="InterPro" id="IPR000847">
    <property type="entry name" value="LysR_HTH_N"/>
</dbReference>
<proteinExistence type="inferred from homology"/>
<keyword evidence="3" id="KW-0238">DNA-binding</keyword>
<comment type="similarity">
    <text evidence="1">Belongs to the LysR transcriptional regulatory family.</text>
</comment>
<dbReference type="InterPro" id="IPR036388">
    <property type="entry name" value="WH-like_DNA-bd_sf"/>
</dbReference>
<evidence type="ECO:0000256" key="4">
    <source>
        <dbReference type="ARBA" id="ARBA00023163"/>
    </source>
</evidence>
<dbReference type="CDD" id="cd08422">
    <property type="entry name" value="PBP2_CrgA_like"/>
    <property type="match status" value="1"/>
</dbReference>
<dbReference type="SUPFAM" id="SSF53850">
    <property type="entry name" value="Periplasmic binding protein-like II"/>
    <property type="match status" value="1"/>
</dbReference>
<dbReference type="Gene3D" id="1.10.10.10">
    <property type="entry name" value="Winged helix-like DNA-binding domain superfamily/Winged helix DNA-binding domain"/>
    <property type="match status" value="1"/>
</dbReference>
<gene>
    <name evidence="6" type="ORF">MOTC310_23840</name>
</gene>
<dbReference type="EMBL" id="MLCA01000014">
    <property type="protein sequence ID" value="MEE7493323.1"/>
    <property type="molecule type" value="Genomic_DNA"/>
</dbReference>
<name>A0ABU7TUN3_9HYPH</name>
<evidence type="ECO:0000256" key="3">
    <source>
        <dbReference type="ARBA" id="ARBA00023125"/>
    </source>
</evidence>
<evidence type="ECO:0000259" key="5">
    <source>
        <dbReference type="PROSITE" id="PS50931"/>
    </source>
</evidence>
<dbReference type="InterPro" id="IPR005119">
    <property type="entry name" value="LysR_subst-bd"/>
</dbReference>
<sequence length="312" mass="34847">MNYDYELKDISSFVRVARAGSLSRASNMYNVPKASLSHHLRKLEDALRVQLFIRKTKGLELTDAGKKYLDLCSSIFDSCENAANAAQWAHSAVGGTIRLAATSEFGTSVIGAASLHFSRIHPDVQIDIQLCSVDKIVTGQVEFDCLLFVGQPPDSPLMRRKLGEFSYGLYASPSYLSGAPKVDGIGDIERHSGIIYTRNGCSEMWSVERNKKKQVCIPNAKFSVNDYWMSKYFCVEGMGVSYLPDFFVRYEVESGALLSLLPEWRSTSVPVFIIYSSQKHRIARIAKLVEVLCENFDDYTSLPGYSLVSRDP</sequence>
<dbReference type="InterPro" id="IPR058163">
    <property type="entry name" value="LysR-type_TF_proteobact-type"/>
</dbReference>
<protein>
    <recommendedName>
        <fullName evidence="5">HTH lysR-type domain-containing protein</fullName>
    </recommendedName>
</protein>